<sequence>MTRRIDIGIDGGGTGCRVALSLEGGPVALTRGGPANIVTDPAAAEAAIRLALTEALTARGLGFDAMVDARVCAGLAGGRLAGAADAFATRLPFLAYVVDDSVTALEGAFAGAEGTLVSLGTGSFCIRRDARGITHQGGWGFVLGDEGSAAWFGRMALSELLRIEDGRMSRYAADPLIGVLRGAMGLHPVLFARDARPEDFAALAPVILACGSPWSKDLLERVGAEVVVALRQIGHPAGGAWALTGGFASALAARWARSMQTGLQEPLGNALDGALSLARGLP</sequence>
<gene>
    <name evidence="2" type="ORF">C7455_101506</name>
</gene>
<dbReference type="PANTHER" id="PTHR43190:SF3">
    <property type="entry name" value="N-ACETYL-D-GLUCOSAMINE KINASE"/>
    <property type="match status" value="1"/>
</dbReference>
<dbReference type="InterPro" id="IPR002731">
    <property type="entry name" value="ATPase_BadF"/>
</dbReference>
<reference evidence="2 3" key="1">
    <citation type="submission" date="2018-05" db="EMBL/GenBank/DDBJ databases">
        <title>Genomic Encyclopedia of Type Strains, Phase IV (KMG-IV): sequencing the most valuable type-strain genomes for metagenomic binning, comparative biology and taxonomic classification.</title>
        <authorList>
            <person name="Goeker M."/>
        </authorList>
    </citation>
    <scope>NUCLEOTIDE SEQUENCE [LARGE SCALE GENOMIC DNA]</scope>
    <source>
        <strain evidence="2 3">DSM 16097</strain>
    </source>
</reference>
<accession>A0A316GNX2</accession>
<organism evidence="2 3">
    <name type="scientific">Roseicyclus mahoneyensis</name>
    <dbReference type="NCBI Taxonomy" id="164332"/>
    <lineage>
        <taxon>Bacteria</taxon>
        <taxon>Pseudomonadati</taxon>
        <taxon>Pseudomonadota</taxon>
        <taxon>Alphaproteobacteria</taxon>
        <taxon>Rhodobacterales</taxon>
        <taxon>Roseobacteraceae</taxon>
        <taxon>Roseicyclus</taxon>
    </lineage>
</organism>
<name>A0A316GNX2_9RHOB</name>
<keyword evidence="2" id="KW-0418">Kinase</keyword>
<protein>
    <submittedName>
        <fullName evidence="2">Glucosamine kinase</fullName>
    </submittedName>
</protein>
<evidence type="ECO:0000259" key="1">
    <source>
        <dbReference type="Pfam" id="PF01869"/>
    </source>
</evidence>
<dbReference type="AlphaFoldDB" id="A0A316GNX2"/>
<feature type="domain" description="ATPase BadF/BadG/BcrA/BcrD type" evidence="1">
    <location>
        <begin position="7"/>
        <end position="264"/>
    </location>
</feature>
<evidence type="ECO:0000313" key="3">
    <source>
        <dbReference type="Proteomes" id="UP000245708"/>
    </source>
</evidence>
<dbReference type="Gene3D" id="3.30.420.40">
    <property type="match status" value="2"/>
</dbReference>
<dbReference type="Proteomes" id="UP000245708">
    <property type="component" value="Unassembled WGS sequence"/>
</dbReference>
<dbReference type="RefSeq" id="WP_109665037.1">
    <property type="nucleotide sequence ID" value="NZ_QGGW01000001.1"/>
</dbReference>
<dbReference type="EMBL" id="QGGW01000001">
    <property type="protein sequence ID" value="PWK62479.1"/>
    <property type="molecule type" value="Genomic_DNA"/>
</dbReference>
<keyword evidence="3" id="KW-1185">Reference proteome</keyword>
<dbReference type="Pfam" id="PF01869">
    <property type="entry name" value="BcrAD_BadFG"/>
    <property type="match status" value="1"/>
</dbReference>
<comment type="caution">
    <text evidence="2">The sequence shown here is derived from an EMBL/GenBank/DDBJ whole genome shotgun (WGS) entry which is preliminary data.</text>
</comment>
<dbReference type="PANTHER" id="PTHR43190">
    <property type="entry name" value="N-ACETYL-D-GLUCOSAMINE KINASE"/>
    <property type="match status" value="1"/>
</dbReference>
<evidence type="ECO:0000313" key="2">
    <source>
        <dbReference type="EMBL" id="PWK62479.1"/>
    </source>
</evidence>
<dbReference type="OrthoDB" id="63487at2"/>
<dbReference type="InterPro" id="IPR043129">
    <property type="entry name" value="ATPase_NBD"/>
</dbReference>
<dbReference type="CDD" id="cd24082">
    <property type="entry name" value="ASKHA_NBD_GspK-like"/>
    <property type="match status" value="1"/>
</dbReference>
<keyword evidence="2" id="KW-0808">Transferase</keyword>
<proteinExistence type="predicted"/>
<dbReference type="SUPFAM" id="SSF53067">
    <property type="entry name" value="Actin-like ATPase domain"/>
    <property type="match status" value="2"/>
</dbReference>
<dbReference type="GO" id="GO:0016301">
    <property type="term" value="F:kinase activity"/>
    <property type="evidence" value="ECO:0007669"/>
    <property type="project" value="UniProtKB-KW"/>
</dbReference>
<dbReference type="InterPro" id="IPR052519">
    <property type="entry name" value="Euk-type_GlcNAc_Kinase"/>
</dbReference>